<dbReference type="PANTHER" id="PTHR42914:SF1">
    <property type="entry name" value="7-CYANO-7-DEAZAGUANINE SYNTHASE"/>
    <property type="match status" value="1"/>
</dbReference>
<feature type="binding site" evidence="11">
    <location>
        <position position="208"/>
    </location>
    <ligand>
        <name>Zn(2+)</name>
        <dbReference type="ChEBI" id="CHEBI:29105"/>
    </ligand>
</feature>
<keyword evidence="7 11" id="KW-0067">ATP-binding</keyword>
<dbReference type="InterPro" id="IPR014729">
    <property type="entry name" value="Rossmann-like_a/b/a_fold"/>
</dbReference>
<dbReference type="CDD" id="cd01995">
    <property type="entry name" value="QueC-like"/>
    <property type="match status" value="1"/>
</dbReference>
<dbReference type="AlphaFoldDB" id="A0AAT9G8Q9"/>
<dbReference type="EMBL" id="AP029170">
    <property type="protein sequence ID" value="BFD46179.1"/>
    <property type="molecule type" value="Genomic_DNA"/>
</dbReference>
<dbReference type="PIRSF" id="PIRSF006293">
    <property type="entry name" value="ExsB"/>
    <property type="match status" value="1"/>
</dbReference>
<evidence type="ECO:0000256" key="7">
    <source>
        <dbReference type="ARBA" id="ARBA00022840"/>
    </source>
</evidence>
<sequence>MQKAVALVSGGADSATVLAMIEKMNYEIHAISFNYSQHNNIELEKVKELIKNYNIKQHKIVNIDLRSFGGSALTDDAIEVPKYKDHSDLGDNIPITYVPARNTIFLSYALGFSEIIGAFDIFMGVHATDYANYPDCRPEYLDAFEKLANLATAVGVLGTRITIHAPLINMTKGQIIKTGLELGVDYSKTISCYDPLDNGLSCGTCHACLLRLKAFEENNTIDPINYKIASTHA</sequence>
<reference evidence="12" key="1">
    <citation type="submission" date="2024-01" db="EMBL/GenBank/DDBJ databases">
        <title>Sequencing the genomes of a sandfly, Sergentomyia squamirostris, and its two endosymbionts.</title>
        <authorList>
            <person name="Itokawa K."/>
            <person name="Sanjoba C."/>
        </authorList>
    </citation>
    <scope>NUCLEOTIDE SEQUENCE</scope>
    <source>
        <strain evidence="12">RiSSQ</strain>
    </source>
</reference>
<evidence type="ECO:0000313" key="12">
    <source>
        <dbReference type="EMBL" id="BFD46179.1"/>
    </source>
</evidence>
<name>A0AAT9G8Q9_9RICK</name>
<dbReference type="SUPFAM" id="SSF52402">
    <property type="entry name" value="Adenine nucleotide alpha hydrolases-like"/>
    <property type="match status" value="1"/>
</dbReference>
<feature type="binding site" evidence="11">
    <location>
        <position position="202"/>
    </location>
    <ligand>
        <name>Zn(2+)</name>
        <dbReference type="ChEBI" id="CHEBI:29105"/>
    </ligand>
</feature>
<feature type="binding site" evidence="11">
    <location>
        <position position="192"/>
    </location>
    <ligand>
        <name>Zn(2+)</name>
        <dbReference type="ChEBI" id="CHEBI:29105"/>
    </ligand>
</feature>
<evidence type="ECO:0000256" key="4">
    <source>
        <dbReference type="ARBA" id="ARBA00022741"/>
    </source>
</evidence>
<protein>
    <recommendedName>
        <fullName evidence="9 11">7-cyano-7-deazaguanine synthase</fullName>
        <ecNumber evidence="9 11">6.3.4.20</ecNumber>
    </recommendedName>
    <alternativeName>
        <fullName evidence="11">7-cyano-7-carbaguanine synthase</fullName>
    </alternativeName>
    <alternativeName>
        <fullName evidence="11">PreQ(0) synthase</fullName>
    </alternativeName>
    <alternativeName>
        <fullName evidence="11">Queuosine biosynthesis protein QueC</fullName>
    </alternativeName>
</protein>
<evidence type="ECO:0000256" key="8">
    <source>
        <dbReference type="ARBA" id="ARBA00037993"/>
    </source>
</evidence>
<comment type="similarity">
    <text evidence="8 11">Belongs to the QueC family.</text>
</comment>
<evidence type="ECO:0000256" key="2">
    <source>
        <dbReference type="ARBA" id="ARBA00022598"/>
    </source>
</evidence>
<keyword evidence="6 11" id="KW-0862">Zinc</keyword>
<dbReference type="PANTHER" id="PTHR42914">
    <property type="entry name" value="7-CYANO-7-DEAZAGUANINE SYNTHASE"/>
    <property type="match status" value="1"/>
</dbReference>
<comment type="function">
    <text evidence="11">Catalyzes the ATP-dependent conversion of 7-carboxy-7-deazaguanine (CDG) to 7-cyano-7-deazaguanine (preQ(0)).</text>
</comment>
<dbReference type="GO" id="GO:0008270">
    <property type="term" value="F:zinc ion binding"/>
    <property type="evidence" value="ECO:0007669"/>
    <property type="project" value="UniProtKB-UniRule"/>
</dbReference>
<comment type="cofactor">
    <cofactor evidence="11">
        <name>Zn(2+)</name>
        <dbReference type="ChEBI" id="CHEBI:29105"/>
    </cofactor>
    <text evidence="11">Binds 1 zinc ion per subunit.</text>
</comment>
<keyword evidence="4 11" id="KW-0547">Nucleotide-binding</keyword>
<dbReference type="GO" id="GO:0005524">
    <property type="term" value="F:ATP binding"/>
    <property type="evidence" value="ECO:0007669"/>
    <property type="project" value="UniProtKB-UniRule"/>
</dbReference>
<dbReference type="HAMAP" id="MF_01633">
    <property type="entry name" value="QueC"/>
    <property type="match status" value="1"/>
</dbReference>
<dbReference type="GO" id="GO:0016879">
    <property type="term" value="F:ligase activity, forming carbon-nitrogen bonds"/>
    <property type="evidence" value="ECO:0007669"/>
    <property type="project" value="UniProtKB-UniRule"/>
</dbReference>
<comment type="catalytic activity">
    <reaction evidence="10 11">
        <text>7-carboxy-7-carbaguanine + NH4(+) + 2 ATP = 7-cyano-7-carbaguanine + 2 AMP + 2 diphosphate + 2 H(+)</text>
        <dbReference type="Rhea" id="RHEA:27982"/>
        <dbReference type="ChEBI" id="CHEBI:15378"/>
        <dbReference type="ChEBI" id="CHEBI:28938"/>
        <dbReference type="ChEBI" id="CHEBI:30616"/>
        <dbReference type="ChEBI" id="CHEBI:33019"/>
        <dbReference type="ChEBI" id="CHEBI:45075"/>
        <dbReference type="ChEBI" id="CHEBI:61036"/>
        <dbReference type="ChEBI" id="CHEBI:456215"/>
        <dbReference type="EC" id="6.3.4.20"/>
    </reaction>
</comment>
<keyword evidence="5 11" id="KW-0671">Queuosine biosynthesis</keyword>
<proteinExistence type="inferred from homology"/>
<dbReference type="Pfam" id="PF06508">
    <property type="entry name" value="QueC"/>
    <property type="match status" value="1"/>
</dbReference>
<accession>A0AAT9G8Q9</accession>
<feature type="binding site" evidence="11">
    <location>
        <begin position="8"/>
        <end position="18"/>
    </location>
    <ligand>
        <name>ATP</name>
        <dbReference type="ChEBI" id="CHEBI:30616"/>
    </ligand>
</feature>
<keyword evidence="2 11" id="KW-0436">Ligase</keyword>
<evidence type="ECO:0000256" key="1">
    <source>
        <dbReference type="ARBA" id="ARBA00005061"/>
    </source>
</evidence>
<organism evidence="12">
    <name type="scientific">Candidatus Tisiphia endosymbiont of Sergentomyia squamirostris</name>
    <dbReference type="NCBI Taxonomy" id="3113639"/>
    <lineage>
        <taxon>Bacteria</taxon>
        <taxon>Pseudomonadati</taxon>
        <taxon>Pseudomonadota</taxon>
        <taxon>Alphaproteobacteria</taxon>
        <taxon>Rickettsiales</taxon>
        <taxon>Rickettsiaceae</taxon>
        <taxon>Rickettsieae</taxon>
        <taxon>Candidatus Tisiphia</taxon>
    </lineage>
</organism>
<evidence type="ECO:0000256" key="10">
    <source>
        <dbReference type="ARBA" id="ARBA00047890"/>
    </source>
</evidence>
<keyword evidence="3 11" id="KW-0479">Metal-binding</keyword>
<dbReference type="EC" id="6.3.4.20" evidence="9 11"/>
<dbReference type="Gene3D" id="3.40.50.620">
    <property type="entry name" value="HUPs"/>
    <property type="match status" value="1"/>
</dbReference>
<evidence type="ECO:0000256" key="5">
    <source>
        <dbReference type="ARBA" id="ARBA00022785"/>
    </source>
</evidence>
<dbReference type="NCBIfam" id="TIGR00364">
    <property type="entry name" value="7-cyano-7-deazaguanine synthase QueC"/>
    <property type="match status" value="1"/>
</dbReference>
<gene>
    <name evidence="11 12" type="primary">queC</name>
    <name evidence="12" type="ORF">DMENIID0002_08250</name>
</gene>
<evidence type="ECO:0000256" key="3">
    <source>
        <dbReference type="ARBA" id="ARBA00022723"/>
    </source>
</evidence>
<dbReference type="GO" id="GO:0008616">
    <property type="term" value="P:tRNA queuosine(34) biosynthetic process"/>
    <property type="evidence" value="ECO:0007669"/>
    <property type="project" value="UniProtKB-UniRule"/>
</dbReference>
<comment type="pathway">
    <text evidence="1 11">Purine metabolism; 7-cyano-7-deazaguanine biosynthesis.</text>
</comment>
<evidence type="ECO:0000256" key="11">
    <source>
        <dbReference type="HAMAP-Rule" id="MF_01633"/>
    </source>
</evidence>
<feature type="binding site" evidence="11">
    <location>
        <position position="205"/>
    </location>
    <ligand>
        <name>Zn(2+)</name>
        <dbReference type="ChEBI" id="CHEBI:29105"/>
    </ligand>
</feature>
<evidence type="ECO:0000256" key="6">
    <source>
        <dbReference type="ARBA" id="ARBA00022833"/>
    </source>
</evidence>
<dbReference type="InterPro" id="IPR018317">
    <property type="entry name" value="QueC"/>
</dbReference>
<evidence type="ECO:0000256" key="9">
    <source>
        <dbReference type="ARBA" id="ARBA00039149"/>
    </source>
</evidence>